<dbReference type="FunFam" id="3.40.50.620:FF:000008">
    <property type="entry name" value="Tyrosine--tRNA ligase"/>
    <property type="match status" value="1"/>
</dbReference>
<dbReference type="eggNOG" id="COG0162">
    <property type="taxonomic scope" value="Bacteria"/>
</dbReference>
<evidence type="ECO:0000313" key="14">
    <source>
        <dbReference type="EMBL" id="ERL64722.1"/>
    </source>
</evidence>
<dbReference type="GO" id="GO:0004831">
    <property type="term" value="F:tyrosine-tRNA ligase activity"/>
    <property type="evidence" value="ECO:0007669"/>
    <property type="project" value="UniProtKB-UniRule"/>
</dbReference>
<dbReference type="EC" id="6.1.1.1" evidence="11"/>
<proteinExistence type="inferred from homology"/>
<dbReference type="InterPro" id="IPR024107">
    <property type="entry name" value="Tyr-tRNA-ligase_bac_1"/>
</dbReference>
<comment type="function">
    <text evidence="11">Catalyzes the attachment of tyrosine to tRNA(Tyr) in a two-step reaction: tyrosine is first activated by ATP to form Tyr-AMP and then transferred to the acceptor end of tRNA(Tyr).</text>
</comment>
<name>U4TTE1_9LACO</name>
<dbReference type="InterPro" id="IPR002942">
    <property type="entry name" value="S4_RNA-bd"/>
</dbReference>
<evidence type="ECO:0000259" key="13">
    <source>
        <dbReference type="SMART" id="SM00363"/>
    </source>
</evidence>
<dbReference type="OrthoDB" id="9804243at2"/>
<evidence type="ECO:0000256" key="1">
    <source>
        <dbReference type="ARBA" id="ARBA00004496"/>
    </source>
</evidence>
<dbReference type="Pfam" id="PF22421">
    <property type="entry name" value="SYY_C-terminal"/>
    <property type="match status" value="1"/>
</dbReference>
<keyword evidence="8 11" id="KW-0030">Aminoacyl-tRNA synthetase</keyword>
<gene>
    <name evidence="11 14" type="primary">tyrS</name>
    <name evidence="14" type="ORF">L248_0641</name>
</gene>
<protein>
    <recommendedName>
        <fullName evidence="11">Tyrosine--tRNA ligase</fullName>
        <ecNumber evidence="11">6.1.1.1</ecNumber>
    </recommendedName>
    <alternativeName>
        <fullName evidence="11">Tyrosyl-tRNA synthetase</fullName>
        <shortName evidence="11">TyrRS</shortName>
    </alternativeName>
</protein>
<dbReference type="Pfam" id="PF00579">
    <property type="entry name" value="tRNA-synt_1b"/>
    <property type="match status" value="1"/>
</dbReference>
<dbReference type="FunFam" id="1.10.240.10:FF:000001">
    <property type="entry name" value="Tyrosine--tRNA ligase"/>
    <property type="match status" value="1"/>
</dbReference>
<evidence type="ECO:0000256" key="6">
    <source>
        <dbReference type="ARBA" id="ARBA00022884"/>
    </source>
</evidence>
<dbReference type="InterPro" id="IPR054608">
    <property type="entry name" value="SYY-like_C"/>
</dbReference>
<evidence type="ECO:0000256" key="2">
    <source>
        <dbReference type="ARBA" id="ARBA00022490"/>
    </source>
</evidence>
<evidence type="ECO:0000256" key="11">
    <source>
        <dbReference type="HAMAP-Rule" id="MF_02006"/>
    </source>
</evidence>
<keyword evidence="15" id="KW-1185">Reference proteome</keyword>
<dbReference type="GO" id="GO:0005524">
    <property type="term" value="F:ATP binding"/>
    <property type="evidence" value="ECO:0007669"/>
    <property type="project" value="UniProtKB-UniRule"/>
</dbReference>
<dbReference type="InterPro" id="IPR024088">
    <property type="entry name" value="Tyr-tRNA-ligase_bac-type"/>
</dbReference>
<keyword evidence="6 12" id="KW-0694">RNA-binding</keyword>
<keyword evidence="5 11" id="KW-0067">ATP-binding</keyword>
<dbReference type="SUPFAM" id="SSF52374">
    <property type="entry name" value="Nucleotidylyl transferase"/>
    <property type="match status" value="1"/>
</dbReference>
<feature type="short sequence motif" description="'HIGH' region" evidence="11">
    <location>
        <begin position="39"/>
        <end position="48"/>
    </location>
</feature>
<evidence type="ECO:0000256" key="4">
    <source>
        <dbReference type="ARBA" id="ARBA00022741"/>
    </source>
</evidence>
<dbReference type="InterPro" id="IPR036986">
    <property type="entry name" value="S4_RNA-bd_sf"/>
</dbReference>
<feature type="domain" description="RNA-binding S4" evidence="13">
    <location>
        <begin position="350"/>
        <end position="418"/>
    </location>
</feature>
<evidence type="ECO:0000256" key="5">
    <source>
        <dbReference type="ARBA" id="ARBA00022840"/>
    </source>
</evidence>
<dbReference type="PANTHER" id="PTHR11766:SF0">
    <property type="entry name" value="TYROSINE--TRNA LIGASE, MITOCHONDRIAL"/>
    <property type="match status" value="1"/>
</dbReference>
<dbReference type="CDD" id="cd00165">
    <property type="entry name" value="S4"/>
    <property type="match status" value="1"/>
</dbReference>
<reference evidence="15" key="1">
    <citation type="journal article" date="2013" name="Genome Announc.">
        <title>Whole-Genome Sequencing of Lactobacillus shenzhenensis Strain LY-73T.</title>
        <authorList>
            <person name="Lin Z."/>
            <person name="Liu Z."/>
            <person name="Yang R."/>
            <person name="Zou Y."/>
            <person name="Wan D."/>
            <person name="Chen J."/>
            <person name="Guo M."/>
            <person name="Zhao J."/>
            <person name="Fang C."/>
            <person name="Yang R."/>
            <person name="Liu F."/>
        </authorList>
    </citation>
    <scope>NUCLEOTIDE SEQUENCE [LARGE SCALE GENOMIC DNA]</scope>
    <source>
        <strain evidence="15">LY-73</strain>
    </source>
</reference>
<dbReference type="PRINTS" id="PR01040">
    <property type="entry name" value="TRNASYNTHTYR"/>
</dbReference>
<evidence type="ECO:0000256" key="10">
    <source>
        <dbReference type="ARBA" id="ARBA00060965"/>
    </source>
</evidence>
<dbReference type="InterPro" id="IPR014729">
    <property type="entry name" value="Rossmann-like_a/b/a_fold"/>
</dbReference>
<sequence length="418" mass="46935">MDLIEDLQWRGAINQQTDAEGLRAELAKHPVSIYVGTDPTGDSLHVGHLIPFMMLKRFQEAGNHPVMLIGGGTGSIGDPSGRNSERVLQTMDQVRANQEKLTNQLVKLFGTEDFQVVNNYDWLSQISILDFLRDYGKLFSVNTMLNKEVVASRLETGISFTEFTYQILQSVDFLHLYRHNHVTVQMGGADQWGNITAGVDLIHRIEGADTPVFGLTIPLMLKADGTKFGKSAGGAVWLDPKKTTPYEFYQFWLNQDDRDVVKYLKYFTFLSHQRIDELAEAVKTAPEKREAQRTLAQEVTKFVHGEDAVMSAEKISHALFSGDLRDLTADEIAQGFKDVPSVTIPRGQTNIVEFLVDLTKIEPSRRQAREDVQNGAIYVNGERQQSLDFTVDTDAAFNGDYVIVRKGKKKYTLVNVKG</sequence>
<keyword evidence="2 11" id="KW-0963">Cytoplasm</keyword>
<dbReference type="GO" id="GO:0005829">
    <property type="term" value="C:cytosol"/>
    <property type="evidence" value="ECO:0007669"/>
    <property type="project" value="TreeGrafter"/>
</dbReference>
<feature type="short sequence motif" description="'KMSKS' region" evidence="11">
    <location>
        <begin position="227"/>
        <end position="231"/>
    </location>
</feature>
<comment type="subunit">
    <text evidence="11">Homodimer.</text>
</comment>
<dbReference type="GO" id="GO:0042803">
    <property type="term" value="F:protein homodimerization activity"/>
    <property type="evidence" value="ECO:0007669"/>
    <property type="project" value="UniProtKB-ARBA"/>
</dbReference>
<dbReference type="PROSITE" id="PS00178">
    <property type="entry name" value="AA_TRNA_LIGASE_I"/>
    <property type="match status" value="1"/>
</dbReference>
<dbReference type="GO" id="GO:0006437">
    <property type="term" value="P:tyrosyl-tRNA aminoacylation"/>
    <property type="evidence" value="ECO:0007669"/>
    <property type="project" value="UniProtKB-UniRule"/>
</dbReference>
<dbReference type="CDD" id="cd00805">
    <property type="entry name" value="TyrRS_core"/>
    <property type="match status" value="1"/>
</dbReference>
<dbReference type="RefSeq" id="WP_022529973.1">
    <property type="nucleotide sequence ID" value="NZ_KI271593.1"/>
</dbReference>
<dbReference type="PROSITE" id="PS50889">
    <property type="entry name" value="S4"/>
    <property type="match status" value="1"/>
</dbReference>
<dbReference type="Gene3D" id="1.10.240.10">
    <property type="entry name" value="Tyrosyl-Transfer RNA Synthetase"/>
    <property type="match status" value="1"/>
</dbReference>
<dbReference type="HAMAP" id="MF_02006">
    <property type="entry name" value="Tyr_tRNA_synth_type1"/>
    <property type="match status" value="1"/>
</dbReference>
<feature type="binding site" evidence="11">
    <location>
        <position position="34"/>
    </location>
    <ligand>
        <name>L-tyrosine</name>
        <dbReference type="ChEBI" id="CHEBI:58315"/>
    </ligand>
</feature>
<comment type="catalytic activity">
    <reaction evidence="9 11">
        <text>tRNA(Tyr) + L-tyrosine + ATP = L-tyrosyl-tRNA(Tyr) + AMP + diphosphate + H(+)</text>
        <dbReference type="Rhea" id="RHEA:10220"/>
        <dbReference type="Rhea" id="RHEA-COMP:9706"/>
        <dbReference type="Rhea" id="RHEA-COMP:9707"/>
        <dbReference type="ChEBI" id="CHEBI:15378"/>
        <dbReference type="ChEBI" id="CHEBI:30616"/>
        <dbReference type="ChEBI" id="CHEBI:33019"/>
        <dbReference type="ChEBI" id="CHEBI:58315"/>
        <dbReference type="ChEBI" id="CHEBI:78442"/>
        <dbReference type="ChEBI" id="CHEBI:78536"/>
        <dbReference type="ChEBI" id="CHEBI:456215"/>
        <dbReference type="EC" id="6.1.1.1"/>
    </reaction>
</comment>
<dbReference type="NCBIfam" id="TIGR00234">
    <property type="entry name" value="tyrS"/>
    <property type="match status" value="1"/>
</dbReference>
<dbReference type="EMBL" id="KI271593">
    <property type="protein sequence ID" value="ERL64722.1"/>
    <property type="molecule type" value="Genomic_DNA"/>
</dbReference>
<evidence type="ECO:0000313" key="15">
    <source>
        <dbReference type="Proteomes" id="UP000030647"/>
    </source>
</evidence>
<dbReference type="AlphaFoldDB" id="U4TTE1"/>
<keyword evidence="4 11" id="KW-0547">Nucleotide-binding</keyword>
<evidence type="ECO:0000256" key="8">
    <source>
        <dbReference type="ARBA" id="ARBA00023146"/>
    </source>
</evidence>
<comment type="similarity">
    <text evidence="10 11">Belongs to the class-I aminoacyl-tRNA synthetase family. TyrS type 1 subfamily.</text>
</comment>
<feature type="binding site" evidence="11">
    <location>
        <position position="165"/>
    </location>
    <ligand>
        <name>L-tyrosine</name>
        <dbReference type="ChEBI" id="CHEBI:58315"/>
    </ligand>
</feature>
<feature type="binding site" evidence="11">
    <location>
        <position position="230"/>
    </location>
    <ligand>
        <name>ATP</name>
        <dbReference type="ChEBI" id="CHEBI:30616"/>
    </ligand>
</feature>
<accession>U4TTE1</accession>
<comment type="subcellular location">
    <subcellularLocation>
        <location evidence="1 11">Cytoplasm</location>
    </subcellularLocation>
</comment>
<dbReference type="Gene3D" id="3.10.290.10">
    <property type="entry name" value="RNA-binding S4 domain"/>
    <property type="match status" value="1"/>
</dbReference>
<dbReference type="InterPro" id="IPR002307">
    <property type="entry name" value="Tyr-tRNA-ligase"/>
</dbReference>
<evidence type="ECO:0000256" key="7">
    <source>
        <dbReference type="ARBA" id="ARBA00022917"/>
    </source>
</evidence>
<dbReference type="InterPro" id="IPR002305">
    <property type="entry name" value="aa-tRNA-synth_Ic"/>
</dbReference>
<dbReference type="GO" id="GO:0003723">
    <property type="term" value="F:RNA binding"/>
    <property type="evidence" value="ECO:0007669"/>
    <property type="project" value="UniProtKB-KW"/>
</dbReference>
<dbReference type="Gene3D" id="3.40.50.620">
    <property type="entry name" value="HUPs"/>
    <property type="match status" value="1"/>
</dbReference>
<dbReference type="STRING" id="1231336.L248_0641"/>
<evidence type="ECO:0000256" key="12">
    <source>
        <dbReference type="PROSITE-ProRule" id="PRU00182"/>
    </source>
</evidence>
<dbReference type="PANTHER" id="PTHR11766">
    <property type="entry name" value="TYROSYL-TRNA SYNTHETASE"/>
    <property type="match status" value="1"/>
</dbReference>
<dbReference type="InterPro" id="IPR001412">
    <property type="entry name" value="aa-tRNA-synth_I_CS"/>
</dbReference>
<keyword evidence="7 11" id="KW-0648">Protein biosynthesis</keyword>
<keyword evidence="3 11" id="KW-0436">Ligase</keyword>
<organism evidence="14 15">
    <name type="scientific">Schleiferilactobacillus shenzhenensis LY-73</name>
    <dbReference type="NCBI Taxonomy" id="1231336"/>
    <lineage>
        <taxon>Bacteria</taxon>
        <taxon>Bacillati</taxon>
        <taxon>Bacillota</taxon>
        <taxon>Bacilli</taxon>
        <taxon>Lactobacillales</taxon>
        <taxon>Lactobacillaceae</taxon>
        <taxon>Schleiferilactobacillus</taxon>
    </lineage>
</organism>
<evidence type="ECO:0000256" key="9">
    <source>
        <dbReference type="ARBA" id="ARBA00048248"/>
    </source>
</evidence>
<dbReference type="Proteomes" id="UP000030647">
    <property type="component" value="Unassembled WGS sequence"/>
</dbReference>
<dbReference type="HOGENOM" id="CLU_024003_0_3_9"/>
<dbReference type="SMART" id="SM00363">
    <property type="entry name" value="S4"/>
    <property type="match status" value="1"/>
</dbReference>
<feature type="binding site" evidence="11">
    <location>
        <position position="169"/>
    </location>
    <ligand>
        <name>L-tyrosine</name>
        <dbReference type="ChEBI" id="CHEBI:58315"/>
    </ligand>
</feature>
<evidence type="ECO:0000256" key="3">
    <source>
        <dbReference type="ARBA" id="ARBA00022598"/>
    </source>
</evidence>
<dbReference type="SUPFAM" id="SSF55174">
    <property type="entry name" value="Alpha-L RNA-binding motif"/>
    <property type="match status" value="1"/>
</dbReference>